<keyword evidence="10" id="KW-1185">Reference proteome</keyword>
<dbReference type="PANTHER" id="PTHR24279">
    <property type="entry name" value="CYTOCHROME P450"/>
    <property type="match status" value="1"/>
</dbReference>
<comment type="similarity">
    <text evidence="2">Belongs to the cytochrome P450 family.</text>
</comment>
<dbReference type="SUPFAM" id="SSF48264">
    <property type="entry name" value="Cytochrome P450"/>
    <property type="match status" value="1"/>
</dbReference>
<keyword evidence="4 8" id="KW-0479">Metal-binding</keyword>
<evidence type="ECO:0000313" key="9">
    <source>
        <dbReference type="EMBL" id="KAF3424225.1"/>
    </source>
</evidence>
<evidence type="ECO:0000256" key="8">
    <source>
        <dbReference type="PIRSR" id="PIRSR602401-1"/>
    </source>
</evidence>
<dbReference type="InterPro" id="IPR002401">
    <property type="entry name" value="Cyt_P450_E_grp-I"/>
</dbReference>
<name>A0A833VT09_9HYME</name>
<organism evidence="9 10">
    <name type="scientific">Frieseomelitta varia</name>
    <dbReference type="NCBI Taxonomy" id="561572"/>
    <lineage>
        <taxon>Eukaryota</taxon>
        <taxon>Metazoa</taxon>
        <taxon>Ecdysozoa</taxon>
        <taxon>Arthropoda</taxon>
        <taxon>Hexapoda</taxon>
        <taxon>Insecta</taxon>
        <taxon>Pterygota</taxon>
        <taxon>Neoptera</taxon>
        <taxon>Endopterygota</taxon>
        <taxon>Hymenoptera</taxon>
        <taxon>Apocrita</taxon>
        <taxon>Aculeata</taxon>
        <taxon>Apoidea</taxon>
        <taxon>Anthophila</taxon>
        <taxon>Apidae</taxon>
        <taxon>Frieseomelitta</taxon>
    </lineage>
</organism>
<dbReference type="GO" id="GO:0005506">
    <property type="term" value="F:iron ion binding"/>
    <property type="evidence" value="ECO:0007669"/>
    <property type="project" value="InterPro"/>
</dbReference>
<dbReference type="GO" id="GO:0016705">
    <property type="term" value="F:oxidoreductase activity, acting on paired donors, with incorporation or reduction of molecular oxygen"/>
    <property type="evidence" value="ECO:0007669"/>
    <property type="project" value="InterPro"/>
</dbReference>
<dbReference type="Proteomes" id="UP000655588">
    <property type="component" value="Unassembled WGS sequence"/>
</dbReference>
<dbReference type="InterPro" id="IPR050479">
    <property type="entry name" value="CYP11_CYP27_families"/>
</dbReference>
<evidence type="ECO:0000256" key="2">
    <source>
        <dbReference type="ARBA" id="ARBA00010617"/>
    </source>
</evidence>
<keyword evidence="6 8" id="KW-0408">Iron</keyword>
<keyword evidence="5" id="KW-0560">Oxidoreductase</keyword>
<dbReference type="Gene3D" id="1.10.630.10">
    <property type="entry name" value="Cytochrome P450"/>
    <property type="match status" value="1"/>
</dbReference>
<accession>A0A833VT09</accession>
<dbReference type="EMBL" id="WNWW01000485">
    <property type="protein sequence ID" value="KAF3424225.1"/>
    <property type="molecule type" value="Genomic_DNA"/>
</dbReference>
<gene>
    <name evidence="9" type="ORF">E2986_01695</name>
</gene>
<dbReference type="AlphaFoldDB" id="A0A833VT09"/>
<sequence>MCVHYFSNTSIVKLLWDTHNTDPITIGYFSHYTADKRERGMMKLKVAQNVLKTGKSVKVSDGVTAAKHCVSGCGYTGATQTPRIDDLSDISKSIDGANRSKESVVEKSRDRNFATVAVTATETIVQEAPEPRGIPVFGTLLSFILAGGPKRQHEYVDRRHKELGSVYRERLGPITAVFVNSTHEFRRVFRLEGSAPKHFLPEAWTLYNETRKCRRGLLFMDGEEWIYFRKILNKVMLAPDPTNLMFQPCQDAAVELREKWQKQIKTDAVITNLQVQLYQWSLEAMMATLMGSCWHYYKQQLSRDFEVLAEVLYKIFEYSAKLSVIPAKLAMNLRFPVWRKFVASADIAFEIVRTLVPEMTTLGGDGLLKKMMDEGIRAEDAICIVTDFILAAGDTTATTLQWTLLLLCNYPEKQEELFEQLKDVPQRDLLRVPLLKGVIKESFRLYPIAPFISRYLPKDSVIGNYFVPKGELLVLSLYSSGRDAANFSQPNEFLPERWIRTEKGTYQGVMHPHGSLPFALGARSCIGRKLAEIQISLALAQLVKSFKIECINKDQVELILHLISVPSKSIKLKLTERT</sequence>
<keyword evidence="7" id="KW-0503">Monooxygenase</keyword>
<dbReference type="Pfam" id="PF00067">
    <property type="entry name" value="p450"/>
    <property type="match status" value="1"/>
</dbReference>
<proteinExistence type="inferred from homology"/>
<dbReference type="CDD" id="cd11054">
    <property type="entry name" value="CYP24A1-like"/>
    <property type="match status" value="1"/>
</dbReference>
<evidence type="ECO:0000256" key="6">
    <source>
        <dbReference type="ARBA" id="ARBA00023004"/>
    </source>
</evidence>
<evidence type="ECO:0000256" key="7">
    <source>
        <dbReference type="ARBA" id="ARBA00023033"/>
    </source>
</evidence>
<feature type="binding site" description="axial binding residue" evidence="8">
    <location>
        <position position="525"/>
    </location>
    <ligand>
        <name>heme</name>
        <dbReference type="ChEBI" id="CHEBI:30413"/>
    </ligand>
    <ligandPart>
        <name>Fe</name>
        <dbReference type="ChEBI" id="CHEBI:18248"/>
    </ligandPart>
</feature>
<reference evidence="9" key="1">
    <citation type="submission" date="2019-11" db="EMBL/GenBank/DDBJ databases">
        <title>The nuclear and mitochondrial genomes of Frieseomelitta varia - a highly eusocial stingless bee (Meliponini) with a permanently sterile worker caste.</title>
        <authorList>
            <person name="Freitas F.C.P."/>
            <person name="Lourenco A.P."/>
            <person name="Nunes F.M.F."/>
            <person name="Paschoal A.R."/>
            <person name="Abreu F.C.P."/>
            <person name="Barbin F.O."/>
            <person name="Bataglia L."/>
            <person name="Cardoso-Junior C.A.M."/>
            <person name="Cervoni M.S."/>
            <person name="Silva S.R."/>
            <person name="Dalarmi F."/>
            <person name="Del Lama M.A."/>
            <person name="Depintor T.S."/>
            <person name="Ferreira K.M."/>
            <person name="Goria P.S."/>
            <person name="Jaskot M.C."/>
            <person name="Lago D.C."/>
            <person name="Luna-Lucena D."/>
            <person name="Moda L.M."/>
            <person name="Nascimento L."/>
            <person name="Pedrino M."/>
            <person name="Rabico F.O."/>
            <person name="Sanches F.C."/>
            <person name="Santos D.E."/>
            <person name="Santos C.G."/>
            <person name="Vieira J."/>
            <person name="Lopes T.F."/>
            <person name="Barchuk A.R."/>
            <person name="Hartfelder K."/>
            <person name="Simoes Z.L.P."/>
            <person name="Bitondi M.M.G."/>
            <person name="Pinheiro D.G."/>
        </authorList>
    </citation>
    <scope>NUCLEOTIDE SEQUENCE</scope>
    <source>
        <strain evidence="9">USP_RPSP 00005682</strain>
        <tissue evidence="9">Whole individual</tissue>
    </source>
</reference>
<evidence type="ECO:0008006" key="11">
    <source>
        <dbReference type="Google" id="ProtNLM"/>
    </source>
</evidence>
<evidence type="ECO:0000256" key="3">
    <source>
        <dbReference type="ARBA" id="ARBA00022617"/>
    </source>
</evidence>
<dbReference type="PRINTS" id="PR00385">
    <property type="entry name" value="P450"/>
</dbReference>
<evidence type="ECO:0000313" key="10">
    <source>
        <dbReference type="Proteomes" id="UP000655588"/>
    </source>
</evidence>
<dbReference type="PANTHER" id="PTHR24279:SF120">
    <property type="entry name" value="CYTOCHROME P450"/>
    <property type="match status" value="1"/>
</dbReference>
<comment type="cofactor">
    <cofactor evidence="1 8">
        <name>heme</name>
        <dbReference type="ChEBI" id="CHEBI:30413"/>
    </cofactor>
</comment>
<keyword evidence="3 8" id="KW-0349">Heme</keyword>
<dbReference type="InterPro" id="IPR001128">
    <property type="entry name" value="Cyt_P450"/>
</dbReference>
<evidence type="ECO:0000256" key="1">
    <source>
        <dbReference type="ARBA" id="ARBA00001971"/>
    </source>
</evidence>
<comment type="caution">
    <text evidence="9">The sequence shown here is derived from an EMBL/GenBank/DDBJ whole genome shotgun (WGS) entry which is preliminary data.</text>
</comment>
<dbReference type="InterPro" id="IPR036396">
    <property type="entry name" value="Cyt_P450_sf"/>
</dbReference>
<dbReference type="GO" id="GO:0004497">
    <property type="term" value="F:monooxygenase activity"/>
    <property type="evidence" value="ECO:0007669"/>
    <property type="project" value="UniProtKB-KW"/>
</dbReference>
<evidence type="ECO:0000256" key="4">
    <source>
        <dbReference type="ARBA" id="ARBA00022723"/>
    </source>
</evidence>
<dbReference type="GO" id="GO:0020037">
    <property type="term" value="F:heme binding"/>
    <property type="evidence" value="ECO:0007669"/>
    <property type="project" value="InterPro"/>
</dbReference>
<dbReference type="PRINTS" id="PR00463">
    <property type="entry name" value="EP450I"/>
</dbReference>
<protein>
    <recommendedName>
        <fullName evidence="11">Cytochrome P450 315a1, mitochondrial</fullName>
    </recommendedName>
</protein>
<evidence type="ECO:0000256" key="5">
    <source>
        <dbReference type="ARBA" id="ARBA00023002"/>
    </source>
</evidence>